<feature type="compositionally biased region" description="Low complexity" evidence="1">
    <location>
        <begin position="34"/>
        <end position="44"/>
    </location>
</feature>
<evidence type="ECO:0000313" key="2">
    <source>
        <dbReference type="EMBL" id="GAB11411.1"/>
    </source>
</evidence>
<reference evidence="2 3" key="1">
    <citation type="submission" date="2011-11" db="EMBL/GenBank/DDBJ databases">
        <title>Whole genome shotgun sequence of Gordonia araii NBRC 100433.</title>
        <authorList>
            <person name="Yoshida Y."/>
            <person name="Hosoyama A."/>
            <person name="Tsuchikane K."/>
            <person name="Katsumata H."/>
            <person name="Yamazaki S."/>
            <person name="Fujita N."/>
        </authorList>
    </citation>
    <scope>NUCLEOTIDE SEQUENCE [LARGE SCALE GENOMIC DNA]</scope>
    <source>
        <strain evidence="2 3">NBRC 100433</strain>
    </source>
</reference>
<organism evidence="2 3">
    <name type="scientific">Gordonia araii NBRC 100433</name>
    <dbReference type="NCBI Taxonomy" id="1073574"/>
    <lineage>
        <taxon>Bacteria</taxon>
        <taxon>Bacillati</taxon>
        <taxon>Actinomycetota</taxon>
        <taxon>Actinomycetes</taxon>
        <taxon>Mycobacteriales</taxon>
        <taxon>Gordoniaceae</taxon>
        <taxon>Gordonia</taxon>
    </lineage>
</organism>
<name>G7H6D6_9ACTN</name>
<dbReference type="Proteomes" id="UP000035088">
    <property type="component" value="Unassembled WGS sequence"/>
</dbReference>
<accession>G7H6D6</accession>
<feature type="region of interest" description="Disordered" evidence="1">
    <location>
        <begin position="1"/>
        <end position="20"/>
    </location>
</feature>
<feature type="compositionally biased region" description="Pro residues" evidence="1">
    <location>
        <begin position="45"/>
        <end position="55"/>
    </location>
</feature>
<dbReference type="STRING" id="1073574.GOARA_068_00700"/>
<sequence length="219" mass="22559">MTAVTATNAPPTANADALCDQMRREHGPYWPCINVPTYTPQPTQNTPPPTAPTPGGPGSGPNAGGSPGPGPGTGNGTPIIPVPGYRAPGLPGQTRPPAQTTGQQRPAPQNPAPQAPAPTPAARVDPGKVTGTIYFNKEETDEVANGDLTALSTCGLLWSKPTGAALCGIAASAIITQAGRAQRRQMCLKIKYTQTWPWTPLPPSAQAAWPDIYSGPDCK</sequence>
<keyword evidence="3" id="KW-1185">Reference proteome</keyword>
<feature type="compositionally biased region" description="Gly residues" evidence="1">
    <location>
        <begin position="56"/>
        <end position="75"/>
    </location>
</feature>
<feature type="compositionally biased region" description="Low complexity" evidence="1">
    <location>
        <begin position="1"/>
        <end position="17"/>
    </location>
</feature>
<comment type="caution">
    <text evidence="2">The sequence shown here is derived from an EMBL/GenBank/DDBJ whole genome shotgun (WGS) entry which is preliminary data.</text>
</comment>
<gene>
    <name evidence="2" type="ORF">GOARA_068_00700</name>
</gene>
<evidence type="ECO:0000313" key="3">
    <source>
        <dbReference type="Proteomes" id="UP000035088"/>
    </source>
</evidence>
<proteinExistence type="predicted"/>
<feature type="compositionally biased region" description="Pro residues" evidence="1">
    <location>
        <begin position="108"/>
        <end position="119"/>
    </location>
</feature>
<feature type="region of interest" description="Disordered" evidence="1">
    <location>
        <begin position="27"/>
        <end position="127"/>
    </location>
</feature>
<dbReference type="AlphaFoldDB" id="G7H6D6"/>
<dbReference type="EMBL" id="BAEE01000068">
    <property type="protein sequence ID" value="GAB11411.1"/>
    <property type="molecule type" value="Genomic_DNA"/>
</dbReference>
<evidence type="ECO:0000256" key="1">
    <source>
        <dbReference type="SAM" id="MobiDB-lite"/>
    </source>
</evidence>
<protein>
    <submittedName>
        <fullName evidence="2">Uncharacterized protein</fullName>
    </submittedName>
</protein>